<dbReference type="InterPro" id="IPR016431">
    <property type="entry name" value="Pyrv-formate_lyase-activ_prd"/>
</dbReference>
<keyword evidence="3" id="KW-0949">S-adenosyl-L-methionine</keyword>
<dbReference type="PANTHER" id="PTHR30352:SF5">
    <property type="entry name" value="PYRUVATE FORMATE-LYASE 1-ACTIVATING ENZYME"/>
    <property type="match status" value="1"/>
</dbReference>
<dbReference type="SFLD" id="SFLDS00029">
    <property type="entry name" value="Radical_SAM"/>
    <property type="match status" value="1"/>
</dbReference>
<name>A0ABN6MHY3_9ACTN</name>
<dbReference type="PANTHER" id="PTHR30352">
    <property type="entry name" value="PYRUVATE FORMATE-LYASE-ACTIVATING ENZYME"/>
    <property type="match status" value="1"/>
</dbReference>
<evidence type="ECO:0000256" key="4">
    <source>
        <dbReference type="ARBA" id="ARBA00022723"/>
    </source>
</evidence>
<dbReference type="InterPro" id="IPR034457">
    <property type="entry name" value="Organic_radical-activating"/>
</dbReference>
<dbReference type="InterPro" id="IPR058240">
    <property type="entry name" value="rSAM_sf"/>
</dbReference>
<dbReference type="SFLD" id="SFLDG01101">
    <property type="entry name" value="Uncharacterised_Radical_SAM_Su"/>
    <property type="match status" value="1"/>
</dbReference>
<keyword evidence="2" id="KW-0004">4Fe-4S</keyword>
<evidence type="ECO:0000256" key="1">
    <source>
        <dbReference type="ARBA" id="ARBA00001966"/>
    </source>
</evidence>
<sequence>MSERSGMSHSGRFAGAPECGSETRGADAFGTALVPETLLEAQGARDPIVCTVCPHECRLREGSFGVCGTRTVSAGRIVSLSYGQATALALDPIEKKPLARFHPGSLVLSYGSFGCNLRCPFCQNSDISMADAEGRAASGARFVSPEALVAHALDLRDRGNIGIAYTYNEPLIAPEYLLDCAALAREAGLANVAVTNGYISADAWDAALRCLDAVNIDLKCYSEEGYRSLGAPGGLAVVKRSIEAAVAAGAHVEVTTLVVPGLSDDEELFERECAWLASIDPSIPLHLSRFFPTYRMADAQPTSRELLERFRRIAEASLAHVYLGNV</sequence>
<dbReference type="Gene3D" id="3.20.20.70">
    <property type="entry name" value="Aldolase class I"/>
    <property type="match status" value="1"/>
</dbReference>
<feature type="domain" description="Radical SAM core" evidence="7">
    <location>
        <begin position="100"/>
        <end position="323"/>
    </location>
</feature>
<dbReference type="InterPro" id="IPR013785">
    <property type="entry name" value="Aldolase_TIM"/>
</dbReference>
<dbReference type="EMBL" id="AP025564">
    <property type="protein sequence ID" value="BDE96118.1"/>
    <property type="molecule type" value="Genomic_DNA"/>
</dbReference>
<dbReference type="PIRSF" id="PIRSF004869">
    <property type="entry name" value="PflX_prd"/>
    <property type="match status" value="1"/>
</dbReference>
<proteinExistence type="predicted"/>
<dbReference type="RefSeq" id="WP_244412398.1">
    <property type="nucleotide sequence ID" value="NZ_AP025564.1"/>
</dbReference>
<evidence type="ECO:0000313" key="9">
    <source>
        <dbReference type="Proteomes" id="UP001320544"/>
    </source>
</evidence>
<evidence type="ECO:0000256" key="3">
    <source>
        <dbReference type="ARBA" id="ARBA00022691"/>
    </source>
</evidence>
<keyword evidence="4" id="KW-0479">Metal-binding</keyword>
<dbReference type="Pfam" id="PF04055">
    <property type="entry name" value="Radical_SAM"/>
    <property type="match status" value="1"/>
</dbReference>
<dbReference type="SUPFAM" id="SSF102114">
    <property type="entry name" value="Radical SAM enzymes"/>
    <property type="match status" value="1"/>
</dbReference>
<dbReference type="PROSITE" id="PS51918">
    <property type="entry name" value="RADICAL_SAM"/>
    <property type="match status" value="1"/>
</dbReference>
<keyword evidence="6" id="KW-0411">Iron-sulfur</keyword>
<dbReference type="InterPro" id="IPR006638">
    <property type="entry name" value="Elp3/MiaA/NifB-like_rSAM"/>
</dbReference>
<dbReference type="InterPro" id="IPR007197">
    <property type="entry name" value="rSAM"/>
</dbReference>
<reference evidence="8 9" key="1">
    <citation type="submission" date="2022-01" db="EMBL/GenBank/DDBJ databases">
        <title>Novel bile acid biosynthetic pathways are enriched in the microbiome of centenarians.</title>
        <authorList>
            <person name="Sato Y."/>
            <person name="Atarashi K."/>
            <person name="Plichta R.D."/>
            <person name="Arai Y."/>
            <person name="Sasajima S."/>
            <person name="Kearney M.S."/>
            <person name="Suda W."/>
            <person name="Takeshita K."/>
            <person name="Sasaki T."/>
            <person name="Okamoto S."/>
            <person name="Skelly N.A."/>
            <person name="Okamura Y."/>
            <person name="Vlamakis H."/>
            <person name="Li Y."/>
            <person name="Tanoue T."/>
            <person name="Takei H."/>
            <person name="Nittono H."/>
            <person name="Narushima S."/>
            <person name="Irie J."/>
            <person name="Itoh H."/>
            <person name="Moriya K."/>
            <person name="Sugiura Y."/>
            <person name="Suematsu M."/>
            <person name="Moritoki N."/>
            <person name="Shibata S."/>
            <person name="Littman R.D."/>
            <person name="Fischbach A.M."/>
            <person name="Uwamino Y."/>
            <person name="Inoue T."/>
            <person name="Honda A."/>
            <person name="Hattori M."/>
            <person name="Murai T."/>
            <person name="Xavier J.R."/>
            <person name="Hirose N."/>
            <person name="Honda K."/>
        </authorList>
    </citation>
    <scope>NUCLEOTIDE SEQUENCE [LARGE SCALE GENOMIC DNA]</scope>
    <source>
        <strain evidence="8 9">CE91-St30</strain>
    </source>
</reference>
<dbReference type="CDD" id="cd01335">
    <property type="entry name" value="Radical_SAM"/>
    <property type="match status" value="1"/>
</dbReference>
<evidence type="ECO:0000256" key="6">
    <source>
        <dbReference type="ARBA" id="ARBA00023014"/>
    </source>
</evidence>
<dbReference type="SMART" id="SM00729">
    <property type="entry name" value="Elp3"/>
    <property type="match status" value="1"/>
</dbReference>
<dbReference type="InterPro" id="IPR027596">
    <property type="entry name" value="AmmeMemoSam_rS"/>
</dbReference>
<dbReference type="Proteomes" id="UP001320544">
    <property type="component" value="Chromosome"/>
</dbReference>
<comment type="cofactor">
    <cofactor evidence="1">
        <name>[4Fe-4S] cluster</name>
        <dbReference type="ChEBI" id="CHEBI:49883"/>
    </cofactor>
</comment>
<gene>
    <name evidence="8" type="ORF">CE91St30_14510</name>
</gene>
<accession>A0ABN6MHY3</accession>
<protein>
    <submittedName>
        <fullName evidence="8">AmmeMemoRadiSam system radical SAM enzyme</fullName>
    </submittedName>
</protein>
<keyword evidence="9" id="KW-1185">Reference proteome</keyword>
<keyword evidence="5" id="KW-0408">Iron</keyword>
<dbReference type="NCBIfam" id="TIGR04337">
    <property type="entry name" value="AmmeMemoSam_rS"/>
    <property type="match status" value="1"/>
</dbReference>
<evidence type="ECO:0000256" key="5">
    <source>
        <dbReference type="ARBA" id="ARBA00023004"/>
    </source>
</evidence>
<organism evidence="8 9">
    <name type="scientific">Raoultibacter timonensis</name>
    <dbReference type="NCBI Taxonomy" id="1907662"/>
    <lineage>
        <taxon>Bacteria</taxon>
        <taxon>Bacillati</taxon>
        <taxon>Actinomycetota</taxon>
        <taxon>Coriobacteriia</taxon>
        <taxon>Eggerthellales</taxon>
        <taxon>Eggerthellaceae</taxon>
        <taxon>Raoultibacter</taxon>
    </lineage>
</organism>
<evidence type="ECO:0000313" key="8">
    <source>
        <dbReference type="EMBL" id="BDE96118.1"/>
    </source>
</evidence>
<evidence type="ECO:0000259" key="7">
    <source>
        <dbReference type="PROSITE" id="PS51918"/>
    </source>
</evidence>
<evidence type="ECO:0000256" key="2">
    <source>
        <dbReference type="ARBA" id="ARBA00022485"/>
    </source>
</evidence>